<dbReference type="PANTHER" id="PTHR35849">
    <property type="entry name" value="BLR2341 PROTEIN"/>
    <property type="match status" value="1"/>
</dbReference>
<protein>
    <submittedName>
        <fullName evidence="2">Lipid asymmetry maintenance protein MlaB</fullName>
    </submittedName>
</protein>
<reference evidence="2 3" key="1">
    <citation type="submission" date="2024-09" db="EMBL/GenBank/DDBJ databases">
        <title>Aeromonas strains Genome sequencing and assembly.</title>
        <authorList>
            <person name="Hu X."/>
            <person name="Tang B."/>
        </authorList>
    </citation>
    <scope>NUCLEOTIDE SEQUENCE [LARGE SCALE GENOMIC DNA]</scope>
    <source>
        <strain evidence="2 3">NB23SCDHY001</strain>
    </source>
</reference>
<dbReference type="EMBL" id="JBGXBU010000001">
    <property type="protein sequence ID" value="MFM4892424.1"/>
    <property type="molecule type" value="Genomic_DNA"/>
</dbReference>
<dbReference type="CDD" id="cd07043">
    <property type="entry name" value="STAS_anti-anti-sigma_factors"/>
    <property type="match status" value="1"/>
</dbReference>
<dbReference type="PROSITE" id="PS50801">
    <property type="entry name" value="STAS"/>
    <property type="match status" value="1"/>
</dbReference>
<dbReference type="InterPro" id="IPR036513">
    <property type="entry name" value="STAS_dom_sf"/>
</dbReference>
<name>A0ABW9GPJ8_9GAMM</name>
<accession>A0ABW9GPJ8</accession>
<proteinExistence type="predicted"/>
<dbReference type="InterPro" id="IPR002645">
    <property type="entry name" value="STAS_dom"/>
</dbReference>
<dbReference type="Proteomes" id="UP001630969">
    <property type="component" value="Unassembled WGS sequence"/>
</dbReference>
<feature type="domain" description="STAS" evidence="1">
    <location>
        <begin position="1"/>
        <end position="108"/>
    </location>
</feature>
<sequence length="108" mass="12006">MPLHATSLPDKIAMRLEGEMTIYHAGELKEQMSEWLEHPREIEMDLSGVSEIDSAGLQLLIAAKQEAGRRGGSLHLLFHSQVVLEAIELCNLSGYFGDPTLLLYTLND</sequence>
<dbReference type="RefSeq" id="WP_408746915.1">
    <property type="nucleotide sequence ID" value="NZ_JBGWZZ010000001.1"/>
</dbReference>
<gene>
    <name evidence="2" type="ORF">ACEUDJ_05975</name>
</gene>
<dbReference type="Pfam" id="PF13466">
    <property type="entry name" value="STAS_2"/>
    <property type="match status" value="1"/>
</dbReference>
<comment type="caution">
    <text evidence="2">The sequence shown here is derived from an EMBL/GenBank/DDBJ whole genome shotgun (WGS) entry which is preliminary data.</text>
</comment>
<evidence type="ECO:0000259" key="1">
    <source>
        <dbReference type="PROSITE" id="PS50801"/>
    </source>
</evidence>
<dbReference type="SUPFAM" id="SSF52091">
    <property type="entry name" value="SpoIIaa-like"/>
    <property type="match status" value="1"/>
</dbReference>
<dbReference type="InterPro" id="IPR058548">
    <property type="entry name" value="MlaB-like_STAS"/>
</dbReference>
<dbReference type="InterPro" id="IPR052746">
    <property type="entry name" value="MlaB_ABC_Transporter"/>
</dbReference>
<dbReference type="PANTHER" id="PTHR35849:SF2">
    <property type="entry name" value="BLR2341 PROTEIN"/>
    <property type="match status" value="1"/>
</dbReference>
<organism evidence="2 3">
    <name type="scientific">Aeromonas bivalvium</name>
    <dbReference type="NCBI Taxonomy" id="440079"/>
    <lineage>
        <taxon>Bacteria</taxon>
        <taxon>Pseudomonadati</taxon>
        <taxon>Pseudomonadota</taxon>
        <taxon>Gammaproteobacteria</taxon>
        <taxon>Aeromonadales</taxon>
        <taxon>Aeromonadaceae</taxon>
        <taxon>Aeromonas</taxon>
    </lineage>
</organism>
<evidence type="ECO:0000313" key="2">
    <source>
        <dbReference type="EMBL" id="MFM4892424.1"/>
    </source>
</evidence>
<dbReference type="Gene3D" id="3.30.750.24">
    <property type="entry name" value="STAS domain"/>
    <property type="match status" value="1"/>
</dbReference>
<dbReference type="GeneID" id="97219628"/>
<evidence type="ECO:0000313" key="3">
    <source>
        <dbReference type="Proteomes" id="UP001630969"/>
    </source>
</evidence>
<keyword evidence="3" id="KW-1185">Reference proteome</keyword>